<proteinExistence type="predicted"/>
<dbReference type="EMBL" id="KR604693">
    <property type="protein sequence ID" value="AKN21182.1"/>
    <property type="molecule type" value="Genomic_DNA"/>
</dbReference>
<feature type="region of interest" description="Disordered" evidence="1">
    <location>
        <begin position="44"/>
        <end position="77"/>
    </location>
</feature>
<reference evidence="2 3" key="1">
    <citation type="journal article" date="2015" name="Genome Announc.">
        <title>Complete Genome Sequence of Phytopathogenic Pectobacterium atrosepticum Bacteriophage Peat1.</title>
        <authorList>
            <person name="Kalischuk M."/>
            <person name="Hachey J."/>
            <person name="Kawchuk L."/>
        </authorList>
    </citation>
    <scope>NUCLEOTIDE SEQUENCE [LARGE SCALE GENOMIC DNA]</scope>
</reference>
<dbReference type="GeneID" id="26795812"/>
<keyword evidence="2" id="KW-0255">Endonuclease</keyword>
<keyword evidence="3" id="KW-1185">Reference proteome</keyword>
<dbReference type="RefSeq" id="YP_009224656.1">
    <property type="nucleotide sequence ID" value="NC_029081.1"/>
</dbReference>
<evidence type="ECO:0000313" key="3">
    <source>
        <dbReference type="Proteomes" id="UP000203782"/>
    </source>
</evidence>
<dbReference type="KEGG" id="vg:26795812"/>
<dbReference type="Proteomes" id="UP000203782">
    <property type="component" value="Segment"/>
</dbReference>
<keyword evidence="2" id="KW-0378">Hydrolase</keyword>
<dbReference type="GO" id="GO:0004519">
    <property type="term" value="F:endonuclease activity"/>
    <property type="evidence" value="ECO:0007669"/>
    <property type="project" value="UniProtKB-KW"/>
</dbReference>
<feature type="compositionally biased region" description="Basic and acidic residues" evidence="1">
    <location>
        <begin position="44"/>
        <end position="55"/>
    </location>
</feature>
<organism evidence="2 3">
    <name type="scientific">Pectobacterium phage Peat1</name>
    <dbReference type="NCBI Taxonomy" id="1654601"/>
    <lineage>
        <taxon>Viruses</taxon>
        <taxon>Duplodnaviria</taxon>
        <taxon>Heunggongvirae</taxon>
        <taxon>Uroviricota</taxon>
        <taxon>Caudoviricetes</taxon>
        <taxon>Autographivirales</taxon>
        <taxon>Autoscriptoviridae</taxon>
        <taxon>Corkvirinae</taxon>
        <taxon>Phimunavirus</taxon>
        <taxon>Phimunavirus peat1</taxon>
    </lineage>
</organism>
<name>A0A0H3YJ69_9CAUD</name>
<sequence>MANAAGRWGAKSMAYSDIIPWLENLLVYLKKPAQDVLYPTFQTEDEKRTARNAKERTRRATKKARVLVRKSNVSVKD</sequence>
<dbReference type="OrthoDB" id="27676at10239"/>
<protein>
    <submittedName>
        <fullName evidence="2">Recombination endonuclease VII provisional</fullName>
    </submittedName>
</protein>
<accession>A0A0H3YJ69</accession>
<feature type="compositionally biased region" description="Basic residues" evidence="1">
    <location>
        <begin position="56"/>
        <end position="68"/>
    </location>
</feature>
<keyword evidence="2" id="KW-0540">Nuclease</keyword>
<evidence type="ECO:0000256" key="1">
    <source>
        <dbReference type="SAM" id="MobiDB-lite"/>
    </source>
</evidence>
<evidence type="ECO:0000313" key="2">
    <source>
        <dbReference type="EMBL" id="AKN21182.1"/>
    </source>
</evidence>